<gene>
    <name evidence="4" type="ORF">ENS64_08115</name>
</gene>
<dbReference type="Gene3D" id="1.20.120.1220">
    <property type="match status" value="1"/>
</dbReference>
<dbReference type="GO" id="GO:0004190">
    <property type="term" value="F:aspartic-type endopeptidase activity"/>
    <property type="evidence" value="ECO:0007669"/>
    <property type="project" value="InterPro"/>
</dbReference>
<proteinExistence type="inferred from homology"/>
<dbReference type="AlphaFoldDB" id="A0A7C4LKB9"/>
<accession>A0A7C4LKB9</accession>
<dbReference type="InterPro" id="IPR050882">
    <property type="entry name" value="Prepilin_peptidase/N-MTase"/>
</dbReference>
<comment type="similarity">
    <text evidence="1">Belongs to the peptidase A24 family.</text>
</comment>
<feature type="domain" description="Prepilin type IV endopeptidase peptidase" evidence="3">
    <location>
        <begin position="15"/>
        <end position="116"/>
    </location>
</feature>
<evidence type="ECO:0000313" key="4">
    <source>
        <dbReference type="EMBL" id="HGT39212.1"/>
    </source>
</evidence>
<sequence>MDSWSVSQVVFVAAVVVVTAVALYTDLRWARIPNALTLPFFALGWIYRVWAYWDALGPGLIDALQGFALGFGTYFVLWIVAGSGGGDVKLMGALSVWLGFKLTLWVIVVSTVLVAIDLMFVTLYRIARFGVGSLRRQDSSDRNADAKEHRGGAAADQRRRLRFAVPLAMATWLVLLADATLLRGGVLAP</sequence>
<organism evidence="4">
    <name type="scientific">Schlesneria paludicola</name>
    <dbReference type="NCBI Taxonomy" id="360056"/>
    <lineage>
        <taxon>Bacteria</taxon>
        <taxon>Pseudomonadati</taxon>
        <taxon>Planctomycetota</taxon>
        <taxon>Planctomycetia</taxon>
        <taxon>Planctomycetales</taxon>
        <taxon>Planctomycetaceae</taxon>
        <taxon>Schlesneria</taxon>
    </lineage>
</organism>
<evidence type="ECO:0000256" key="1">
    <source>
        <dbReference type="ARBA" id="ARBA00005801"/>
    </source>
</evidence>
<feature type="transmembrane region" description="Helical" evidence="2">
    <location>
        <begin position="59"/>
        <end position="81"/>
    </location>
</feature>
<comment type="caution">
    <text evidence="4">The sequence shown here is derived from an EMBL/GenBank/DDBJ whole genome shotgun (WGS) entry which is preliminary data.</text>
</comment>
<dbReference type="InterPro" id="IPR000045">
    <property type="entry name" value="Prepilin_IV_endopep_pep"/>
</dbReference>
<feature type="transmembrane region" description="Helical" evidence="2">
    <location>
        <begin position="102"/>
        <end position="127"/>
    </location>
</feature>
<feature type="transmembrane region" description="Helical" evidence="2">
    <location>
        <begin position="6"/>
        <end position="24"/>
    </location>
</feature>
<dbReference type="Pfam" id="PF01478">
    <property type="entry name" value="Peptidase_A24"/>
    <property type="match status" value="1"/>
</dbReference>
<dbReference type="GO" id="GO:0006465">
    <property type="term" value="P:signal peptide processing"/>
    <property type="evidence" value="ECO:0007669"/>
    <property type="project" value="TreeGrafter"/>
</dbReference>
<keyword evidence="2" id="KW-0812">Transmembrane</keyword>
<dbReference type="EMBL" id="DSVQ01000012">
    <property type="protein sequence ID" value="HGT39212.1"/>
    <property type="molecule type" value="Genomic_DNA"/>
</dbReference>
<feature type="transmembrane region" description="Helical" evidence="2">
    <location>
        <begin position="36"/>
        <end position="53"/>
    </location>
</feature>
<evidence type="ECO:0000259" key="3">
    <source>
        <dbReference type="Pfam" id="PF01478"/>
    </source>
</evidence>
<dbReference type="PANTHER" id="PTHR30487">
    <property type="entry name" value="TYPE 4 PREPILIN-LIKE PROTEINS LEADER PEPTIDE-PROCESSING ENZYME"/>
    <property type="match status" value="1"/>
</dbReference>
<evidence type="ECO:0000256" key="2">
    <source>
        <dbReference type="SAM" id="Phobius"/>
    </source>
</evidence>
<protein>
    <submittedName>
        <fullName evidence="4">Prepilin peptidase</fullName>
    </submittedName>
</protein>
<keyword evidence="2" id="KW-1133">Transmembrane helix</keyword>
<feature type="transmembrane region" description="Helical" evidence="2">
    <location>
        <begin position="163"/>
        <end position="182"/>
    </location>
</feature>
<dbReference type="PANTHER" id="PTHR30487:SF0">
    <property type="entry name" value="PREPILIN LEADER PEPTIDASE_N-METHYLTRANSFERASE-RELATED"/>
    <property type="match status" value="1"/>
</dbReference>
<reference evidence="4" key="1">
    <citation type="journal article" date="2020" name="mSystems">
        <title>Genome- and Community-Level Interaction Insights into Carbon Utilization and Element Cycling Functions of Hydrothermarchaeota in Hydrothermal Sediment.</title>
        <authorList>
            <person name="Zhou Z."/>
            <person name="Liu Y."/>
            <person name="Xu W."/>
            <person name="Pan J."/>
            <person name="Luo Z.H."/>
            <person name="Li M."/>
        </authorList>
    </citation>
    <scope>NUCLEOTIDE SEQUENCE [LARGE SCALE GENOMIC DNA]</scope>
    <source>
        <strain evidence="4">SpSt-508</strain>
    </source>
</reference>
<keyword evidence="2" id="KW-0472">Membrane</keyword>
<name>A0A7C4LKB9_9PLAN</name>
<dbReference type="GO" id="GO:0005886">
    <property type="term" value="C:plasma membrane"/>
    <property type="evidence" value="ECO:0007669"/>
    <property type="project" value="TreeGrafter"/>
</dbReference>